<dbReference type="InterPro" id="IPR027417">
    <property type="entry name" value="P-loop_NTPase"/>
</dbReference>
<feature type="domain" description="Tyrosine-protein kinase G-rich" evidence="20">
    <location>
        <begin position="388"/>
        <end position="459"/>
    </location>
</feature>
<comment type="similarity">
    <text evidence="3">Belongs to the etk/wzc family.</text>
</comment>
<dbReference type="RefSeq" id="WP_271052685.1">
    <property type="nucleotide sequence ID" value="NZ_JAQIIO010000001.1"/>
</dbReference>
<feature type="coiled-coil region" evidence="16">
    <location>
        <begin position="240"/>
        <end position="303"/>
    </location>
</feature>
<feature type="transmembrane region" description="Helical" evidence="17">
    <location>
        <begin position="438"/>
        <end position="460"/>
    </location>
</feature>
<keyword evidence="16" id="KW-0175">Coiled coil</keyword>
<reference evidence="21 22" key="1">
    <citation type="submission" date="2023-01" db="EMBL/GenBank/DDBJ databases">
        <authorList>
            <person name="Yoon J.-W."/>
        </authorList>
    </citation>
    <scope>NUCLEOTIDE SEQUENCE [LARGE SCALE GENOMIC DNA]</scope>
    <source>
        <strain evidence="21 22">KMU-50</strain>
    </source>
</reference>
<evidence type="ECO:0000259" key="18">
    <source>
        <dbReference type="Pfam" id="PF02706"/>
    </source>
</evidence>
<evidence type="ECO:0000256" key="15">
    <source>
        <dbReference type="ARBA" id="ARBA00051245"/>
    </source>
</evidence>
<keyword evidence="8 17" id="KW-0812">Transmembrane</keyword>
<evidence type="ECO:0000256" key="8">
    <source>
        <dbReference type="ARBA" id="ARBA00022692"/>
    </source>
</evidence>
<evidence type="ECO:0000256" key="4">
    <source>
        <dbReference type="ARBA" id="ARBA00011903"/>
    </source>
</evidence>
<evidence type="ECO:0000256" key="1">
    <source>
        <dbReference type="ARBA" id="ARBA00004429"/>
    </source>
</evidence>
<dbReference type="InterPro" id="IPR032807">
    <property type="entry name" value="GNVR"/>
</dbReference>
<keyword evidence="5" id="KW-1003">Cell membrane</keyword>
<protein>
    <recommendedName>
        <fullName evidence="4">non-specific protein-tyrosine kinase</fullName>
        <ecNumber evidence="4">2.7.10.2</ecNumber>
    </recommendedName>
</protein>
<evidence type="ECO:0000256" key="2">
    <source>
        <dbReference type="ARBA" id="ARBA00007316"/>
    </source>
</evidence>
<keyword evidence="12 17" id="KW-1133">Transmembrane helix</keyword>
<evidence type="ECO:0000256" key="7">
    <source>
        <dbReference type="ARBA" id="ARBA00022679"/>
    </source>
</evidence>
<dbReference type="EC" id="2.7.10.2" evidence="4"/>
<dbReference type="EMBL" id="JAQIIO010000001">
    <property type="protein sequence ID" value="MDA5093085.1"/>
    <property type="molecule type" value="Genomic_DNA"/>
</dbReference>
<dbReference type="Pfam" id="PF13614">
    <property type="entry name" value="AAA_31"/>
    <property type="match status" value="1"/>
</dbReference>
<evidence type="ECO:0000256" key="13">
    <source>
        <dbReference type="ARBA" id="ARBA00023136"/>
    </source>
</evidence>
<dbReference type="Proteomes" id="UP001528040">
    <property type="component" value="Unassembled WGS sequence"/>
</dbReference>
<keyword evidence="9" id="KW-0547">Nucleotide-binding</keyword>
<sequence>MPFAQLFVVVKLSIALQNSDPKQPDALMNRPTCFEAIQSAPKRSDYDVIDVGALFKVFWRNKTIIGAAMIVFLVMGWIYVSSVATPKFQATSVLLLDTSGRQIVDLGVALPGFGADSHAINTEVEILKSRRLLQRVVRAENLSEDPEFNPALRPAGIAMRIRAFVAGQAPEDHTSAKSEERAINGLLHAMTARNLPKTDVLQITVQSESPAKSAILADQIAAQYIRYKMDMRYEATREASEWLSQRVADLKLQLEQAETKVAAFSSQTDVVSRENVLMLERQLKDMRARLQSAQNDLSNAGARSDRMNAAQSADASEMLIAAQDDRLTRIFQTEGQSKEFTRRYATLLARTDQNAMRARANISTIESSLGTLENQIAVQSNDLIHLQQLARDAEANRLLYEHFLSRLKEASAQEGIHQPESRVLSNAVVPATASEPRVGIILIVSALAGLIVGSGGALFLEAAQNNYRSAAELEAETSIPVMGQIPLIRAKTREEALKYLDEKPTSAAAEAVRNLRTSVLLSKFNEAPQVIMSTSSIPDEGKTTVTFALANNLVGLGKTVLLVEGDLRRLAFRQYLETPVKRGLMSVLSKEAELEDAVVKDQMVGADILLSEPSNVNAADVLSSESFESFLETARTHYDHIIIDTPPALIVPDARIISPLADLILLTVHWNSTTRGQVADAIGMFTSIGQNVDGIVLNQINVKMMSKYGYGNSYGAINGLKSKYYTN</sequence>
<dbReference type="Pfam" id="PF02706">
    <property type="entry name" value="Wzz"/>
    <property type="match status" value="1"/>
</dbReference>
<evidence type="ECO:0000256" key="14">
    <source>
        <dbReference type="ARBA" id="ARBA00023137"/>
    </source>
</evidence>
<evidence type="ECO:0000256" key="10">
    <source>
        <dbReference type="ARBA" id="ARBA00022777"/>
    </source>
</evidence>
<keyword evidence="14" id="KW-0829">Tyrosine-protein kinase</keyword>
<evidence type="ECO:0000256" key="3">
    <source>
        <dbReference type="ARBA" id="ARBA00008883"/>
    </source>
</evidence>
<evidence type="ECO:0000256" key="16">
    <source>
        <dbReference type="SAM" id="Coils"/>
    </source>
</evidence>
<dbReference type="InterPro" id="IPR003856">
    <property type="entry name" value="LPS_length_determ_N"/>
</dbReference>
<keyword evidence="7 21" id="KW-0808">Transferase</keyword>
<evidence type="ECO:0000256" key="17">
    <source>
        <dbReference type="SAM" id="Phobius"/>
    </source>
</evidence>
<evidence type="ECO:0000313" key="21">
    <source>
        <dbReference type="EMBL" id="MDA5093085.1"/>
    </source>
</evidence>
<feature type="domain" description="AAA" evidence="19">
    <location>
        <begin position="541"/>
        <end position="668"/>
    </location>
</feature>
<keyword evidence="22" id="KW-1185">Reference proteome</keyword>
<organism evidence="21 22">
    <name type="scientific">Aliiroseovarius salicola</name>
    <dbReference type="NCBI Taxonomy" id="3009082"/>
    <lineage>
        <taxon>Bacteria</taxon>
        <taxon>Pseudomonadati</taxon>
        <taxon>Pseudomonadota</taxon>
        <taxon>Alphaproteobacteria</taxon>
        <taxon>Rhodobacterales</taxon>
        <taxon>Paracoccaceae</taxon>
        <taxon>Aliiroseovarius</taxon>
    </lineage>
</organism>
<keyword evidence="11" id="KW-0067">ATP-binding</keyword>
<name>A0ABT4VZC4_9RHOB</name>
<proteinExistence type="inferred from homology"/>
<dbReference type="SUPFAM" id="SSF52540">
    <property type="entry name" value="P-loop containing nucleoside triphosphate hydrolases"/>
    <property type="match status" value="1"/>
</dbReference>
<evidence type="ECO:0000256" key="9">
    <source>
        <dbReference type="ARBA" id="ARBA00022741"/>
    </source>
</evidence>
<comment type="catalytic activity">
    <reaction evidence="15">
        <text>L-tyrosyl-[protein] + ATP = O-phospho-L-tyrosyl-[protein] + ADP + H(+)</text>
        <dbReference type="Rhea" id="RHEA:10596"/>
        <dbReference type="Rhea" id="RHEA-COMP:10136"/>
        <dbReference type="Rhea" id="RHEA-COMP:20101"/>
        <dbReference type="ChEBI" id="CHEBI:15378"/>
        <dbReference type="ChEBI" id="CHEBI:30616"/>
        <dbReference type="ChEBI" id="CHEBI:46858"/>
        <dbReference type="ChEBI" id="CHEBI:61978"/>
        <dbReference type="ChEBI" id="CHEBI:456216"/>
        <dbReference type="EC" id="2.7.10.2"/>
    </reaction>
</comment>
<dbReference type="PANTHER" id="PTHR32309">
    <property type="entry name" value="TYROSINE-PROTEIN KINASE"/>
    <property type="match status" value="1"/>
</dbReference>
<evidence type="ECO:0000313" key="22">
    <source>
        <dbReference type="Proteomes" id="UP001528040"/>
    </source>
</evidence>
<keyword evidence="10" id="KW-0418">Kinase</keyword>
<dbReference type="InterPro" id="IPR025669">
    <property type="entry name" value="AAA_dom"/>
</dbReference>
<dbReference type="NCBIfam" id="TIGR01007">
    <property type="entry name" value="eps_fam"/>
    <property type="match status" value="1"/>
</dbReference>
<comment type="caution">
    <text evidence="21">The sequence shown here is derived from an EMBL/GenBank/DDBJ whole genome shotgun (WGS) entry which is preliminary data.</text>
</comment>
<dbReference type="Pfam" id="PF13807">
    <property type="entry name" value="GNVR"/>
    <property type="match status" value="1"/>
</dbReference>
<dbReference type="GO" id="GO:0004715">
    <property type="term" value="F:non-membrane spanning protein tyrosine kinase activity"/>
    <property type="evidence" value="ECO:0007669"/>
    <property type="project" value="UniProtKB-EC"/>
</dbReference>
<feature type="transmembrane region" description="Helical" evidence="17">
    <location>
        <begin position="63"/>
        <end position="80"/>
    </location>
</feature>
<comment type="similarity">
    <text evidence="2">Belongs to the CpsD/CapB family.</text>
</comment>
<evidence type="ECO:0000256" key="5">
    <source>
        <dbReference type="ARBA" id="ARBA00022475"/>
    </source>
</evidence>
<dbReference type="Gene3D" id="3.40.50.300">
    <property type="entry name" value="P-loop containing nucleotide triphosphate hydrolases"/>
    <property type="match status" value="1"/>
</dbReference>
<feature type="domain" description="Polysaccharide chain length determinant N-terminal" evidence="18">
    <location>
        <begin position="49"/>
        <end position="138"/>
    </location>
</feature>
<dbReference type="PANTHER" id="PTHR32309:SF13">
    <property type="entry name" value="FERRIC ENTEROBACTIN TRANSPORT PROTEIN FEPE"/>
    <property type="match status" value="1"/>
</dbReference>
<dbReference type="InterPro" id="IPR050445">
    <property type="entry name" value="Bact_polysacc_biosynth/exp"/>
</dbReference>
<keyword evidence="6" id="KW-0997">Cell inner membrane</keyword>
<evidence type="ECO:0000256" key="6">
    <source>
        <dbReference type="ARBA" id="ARBA00022519"/>
    </source>
</evidence>
<keyword evidence="13 17" id="KW-0472">Membrane</keyword>
<evidence type="ECO:0000256" key="12">
    <source>
        <dbReference type="ARBA" id="ARBA00022989"/>
    </source>
</evidence>
<comment type="subcellular location">
    <subcellularLocation>
        <location evidence="1">Cell inner membrane</location>
        <topology evidence="1">Multi-pass membrane protein</topology>
    </subcellularLocation>
</comment>
<accession>A0ABT4VZC4</accession>
<evidence type="ECO:0000256" key="11">
    <source>
        <dbReference type="ARBA" id="ARBA00022840"/>
    </source>
</evidence>
<dbReference type="InterPro" id="IPR005702">
    <property type="entry name" value="Wzc-like_C"/>
</dbReference>
<dbReference type="CDD" id="cd05387">
    <property type="entry name" value="BY-kinase"/>
    <property type="match status" value="1"/>
</dbReference>
<gene>
    <name evidence="21" type="ORF">O2N63_03200</name>
</gene>
<evidence type="ECO:0000259" key="20">
    <source>
        <dbReference type="Pfam" id="PF13807"/>
    </source>
</evidence>
<evidence type="ECO:0000259" key="19">
    <source>
        <dbReference type="Pfam" id="PF13614"/>
    </source>
</evidence>